<dbReference type="Gene3D" id="3.30.1780.10">
    <property type="entry name" value="ornithine cyclodeaminase, domain 1"/>
    <property type="match status" value="1"/>
</dbReference>
<dbReference type="InterPro" id="IPR036291">
    <property type="entry name" value="NAD(P)-bd_dom_sf"/>
</dbReference>
<accession>A0A917W3P2</accession>
<reference evidence="1" key="2">
    <citation type="submission" date="2020-09" db="EMBL/GenBank/DDBJ databases">
        <authorList>
            <person name="Sun Q."/>
            <person name="Ohkuma M."/>
        </authorList>
    </citation>
    <scope>NUCLEOTIDE SEQUENCE</scope>
    <source>
        <strain evidence="1">JCM 15325</strain>
    </source>
</reference>
<evidence type="ECO:0000313" key="1">
    <source>
        <dbReference type="EMBL" id="GGL59012.1"/>
    </source>
</evidence>
<dbReference type="RefSeq" id="WP_188803622.1">
    <property type="nucleotide sequence ID" value="NZ_BMOK01000010.1"/>
</dbReference>
<dbReference type="PANTHER" id="PTHR13812">
    <property type="entry name" value="KETIMINE REDUCTASE MU-CRYSTALLIN"/>
    <property type="match status" value="1"/>
</dbReference>
<dbReference type="AlphaFoldDB" id="A0A917W3P2"/>
<dbReference type="SUPFAM" id="SSF51735">
    <property type="entry name" value="NAD(P)-binding Rossmann-fold domains"/>
    <property type="match status" value="1"/>
</dbReference>
<evidence type="ECO:0000313" key="2">
    <source>
        <dbReference type="Proteomes" id="UP000654670"/>
    </source>
</evidence>
<dbReference type="Proteomes" id="UP000654670">
    <property type="component" value="Unassembled WGS sequence"/>
</dbReference>
<sequence length="324" mass="35919">MLILSKEEMSRLITMPDAMDAIECAYRAYHTKQFLMPRRTQITKNNQDTLLFMPCFSTNRFGTKIVTVFPNNTQKSVPSTQGLMLLNDSETGTPLAIMDGTFLTAFRTGAVGGVAVRHLTNQKKIHLGLIGTGVQGKYLLLAACTAADIAHIYLYNRTPSKIPQFIQEVKTLINNDHVIFHVAGDAEALVRSSDVIITATTAYQPVISENVSVLMNKLFIGIGSYQPNMREFPKVLYPLLDRIYIDTSDALAESGDLITPLENGWITKDRIVPFSDVVAHQEHPSDLNNMTLLFKSVGMSLFDLFVADRIYKKAKQAGIGQTIG</sequence>
<organism evidence="1 2">
    <name type="scientific">Sporolactobacillus putidus</name>
    <dbReference type="NCBI Taxonomy" id="492735"/>
    <lineage>
        <taxon>Bacteria</taxon>
        <taxon>Bacillati</taxon>
        <taxon>Bacillota</taxon>
        <taxon>Bacilli</taxon>
        <taxon>Bacillales</taxon>
        <taxon>Sporolactobacillaceae</taxon>
        <taxon>Sporolactobacillus</taxon>
    </lineage>
</organism>
<dbReference type="EMBL" id="BMOK01000010">
    <property type="protein sequence ID" value="GGL59012.1"/>
    <property type="molecule type" value="Genomic_DNA"/>
</dbReference>
<proteinExistence type="predicted"/>
<name>A0A917W3P2_9BACL</name>
<dbReference type="GO" id="GO:0005737">
    <property type="term" value="C:cytoplasm"/>
    <property type="evidence" value="ECO:0007669"/>
    <property type="project" value="TreeGrafter"/>
</dbReference>
<dbReference type="PIRSF" id="PIRSF001439">
    <property type="entry name" value="CryM"/>
    <property type="match status" value="1"/>
</dbReference>
<dbReference type="InterPro" id="IPR023401">
    <property type="entry name" value="ODC_N"/>
</dbReference>
<comment type="caution">
    <text evidence="1">The sequence shown here is derived from an EMBL/GenBank/DDBJ whole genome shotgun (WGS) entry which is preliminary data.</text>
</comment>
<protein>
    <submittedName>
        <fullName evidence="1">Ornithine cyclodeaminase</fullName>
    </submittedName>
</protein>
<keyword evidence="2" id="KW-1185">Reference proteome</keyword>
<reference evidence="1" key="1">
    <citation type="journal article" date="2014" name="Int. J. Syst. Evol. Microbiol.">
        <title>Complete genome sequence of Corynebacterium casei LMG S-19264T (=DSM 44701T), isolated from a smear-ripened cheese.</title>
        <authorList>
            <consortium name="US DOE Joint Genome Institute (JGI-PGF)"/>
            <person name="Walter F."/>
            <person name="Albersmeier A."/>
            <person name="Kalinowski J."/>
            <person name="Ruckert C."/>
        </authorList>
    </citation>
    <scope>NUCLEOTIDE SEQUENCE</scope>
    <source>
        <strain evidence="1">JCM 15325</strain>
    </source>
</reference>
<dbReference type="PANTHER" id="PTHR13812:SF19">
    <property type="entry name" value="KETIMINE REDUCTASE MU-CRYSTALLIN"/>
    <property type="match status" value="1"/>
</dbReference>
<dbReference type="Pfam" id="PF02423">
    <property type="entry name" value="OCD_Mu_crystall"/>
    <property type="match status" value="1"/>
</dbReference>
<dbReference type="Gene3D" id="3.40.50.720">
    <property type="entry name" value="NAD(P)-binding Rossmann-like Domain"/>
    <property type="match status" value="1"/>
</dbReference>
<gene>
    <name evidence="1" type="ORF">GCM10007968_23730</name>
</gene>
<dbReference type="InterPro" id="IPR003462">
    <property type="entry name" value="ODC_Mu_crystall"/>
</dbReference>